<dbReference type="EMBL" id="WISB01000218">
    <property type="protein sequence ID" value="MQW73643.1"/>
    <property type="molecule type" value="Genomic_DNA"/>
</dbReference>
<name>A0A6G1WVG6_9HYPH</name>
<evidence type="ECO:0000313" key="1">
    <source>
        <dbReference type="EMBL" id="MQW73643.1"/>
    </source>
</evidence>
<gene>
    <name evidence="1" type="ORF">GHJ91_32545</name>
</gene>
<dbReference type="Pfam" id="PF00227">
    <property type="entry name" value="Proteasome"/>
    <property type="match status" value="1"/>
</dbReference>
<comment type="caution">
    <text evidence="1">The sequence shown here is derived from an EMBL/GenBank/DDBJ whole genome shotgun (WGS) entry which is preliminary data.</text>
</comment>
<dbReference type="GO" id="GO:0051603">
    <property type="term" value="P:proteolysis involved in protein catabolic process"/>
    <property type="evidence" value="ECO:0007669"/>
    <property type="project" value="InterPro"/>
</dbReference>
<sequence>MGGPTRMTVIFAGAFDDCAVIGADTRRADQVTGRTAGEFHKIVECNGKVSAAKAGYGPDADGIWEVVKSHPRRDHLTSDDVAELLRAEGTSLYQRCLSRARAIGERDPGLYVLVAGVGRDGAYKIHALNFGLNDFVDFAGPGRVLCYGPRVECNDFAFNALKSMLSLDETSLRAPVDRWAVEVTRQCNEWAPNFVDFPVSVNLVVAEGTVSRSLGRNNTLDPLFNRRIAPR</sequence>
<dbReference type="InterPro" id="IPR029055">
    <property type="entry name" value="Ntn_hydrolases_N"/>
</dbReference>
<dbReference type="RefSeq" id="WP_153414358.1">
    <property type="nucleotide sequence ID" value="NZ_WISB01000218.1"/>
</dbReference>
<dbReference type="SUPFAM" id="SSF56235">
    <property type="entry name" value="N-terminal nucleophile aminohydrolases (Ntn hydrolases)"/>
    <property type="match status" value="1"/>
</dbReference>
<dbReference type="AlphaFoldDB" id="A0A6G1WVG6"/>
<reference evidence="1" key="1">
    <citation type="journal article" date="2013" name="Genome Biol.">
        <title>Comparative genomics of the core and accessory genomes of 48 Sinorhizobium strains comprising five genospecies.</title>
        <authorList>
            <person name="Sugawara M."/>
            <person name="Epstein B."/>
            <person name="Badgley B.D."/>
            <person name="Unno T."/>
            <person name="Xu L."/>
            <person name="Reese J."/>
            <person name="Gyaneshwar P."/>
            <person name="Denny R."/>
            <person name="Mudge J."/>
            <person name="Bharti A.K."/>
            <person name="Farmer A.D."/>
            <person name="May G.D."/>
            <person name="Woodward J.E."/>
            <person name="Medigue C."/>
            <person name="Vallenet D."/>
            <person name="Lajus A."/>
            <person name="Rouy Z."/>
            <person name="Martinez-Vaz B."/>
            <person name="Tiffin P."/>
            <person name="Young N.D."/>
            <person name="Sadowsky M.J."/>
        </authorList>
    </citation>
    <scope>NUCLEOTIDE SEQUENCE</scope>
    <source>
        <strain evidence="1">M1</strain>
    </source>
</reference>
<accession>A0A6G1WVG6</accession>
<dbReference type="GO" id="GO:0005839">
    <property type="term" value="C:proteasome core complex"/>
    <property type="evidence" value="ECO:0007669"/>
    <property type="project" value="InterPro"/>
</dbReference>
<dbReference type="InterPro" id="IPR001353">
    <property type="entry name" value="Proteasome_sua/b"/>
</dbReference>
<protein>
    <submittedName>
        <fullName evidence="1">Uncharacterized protein</fullName>
    </submittedName>
</protein>
<proteinExistence type="predicted"/>
<organism evidence="1">
    <name type="scientific">Sinorhizobium medicae</name>
    <dbReference type="NCBI Taxonomy" id="110321"/>
    <lineage>
        <taxon>Bacteria</taxon>
        <taxon>Pseudomonadati</taxon>
        <taxon>Pseudomonadota</taxon>
        <taxon>Alphaproteobacteria</taxon>
        <taxon>Hyphomicrobiales</taxon>
        <taxon>Rhizobiaceae</taxon>
        <taxon>Sinorhizobium/Ensifer group</taxon>
        <taxon>Sinorhizobium</taxon>
    </lineage>
</organism>